<dbReference type="Pfam" id="PF13568">
    <property type="entry name" value="OMP_b-brl_2"/>
    <property type="match status" value="1"/>
</dbReference>
<dbReference type="Proteomes" id="UP001142592">
    <property type="component" value="Unassembled WGS sequence"/>
</dbReference>
<organism evidence="2 3">
    <name type="scientific">Pedobacter agri</name>
    <dbReference type="NCBI Taxonomy" id="454586"/>
    <lineage>
        <taxon>Bacteria</taxon>
        <taxon>Pseudomonadati</taxon>
        <taxon>Bacteroidota</taxon>
        <taxon>Sphingobacteriia</taxon>
        <taxon>Sphingobacteriales</taxon>
        <taxon>Sphingobacteriaceae</taxon>
        <taxon>Pedobacter</taxon>
    </lineage>
</organism>
<accession>A0A9X3DD14</accession>
<dbReference type="AlphaFoldDB" id="A0A9X3DD14"/>
<evidence type="ECO:0000313" key="3">
    <source>
        <dbReference type="Proteomes" id="UP001142592"/>
    </source>
</evidence>
<dbReference type="EMBL" id="JAPJUH010000003">
    <property type="protein sequence ID" value="MCX3264935.1"/>
    <property type="molecule type" value="Genomic_DNA"/>
</dbReference>
<evidence type="ECO:0000259" key="1">
    <source>
        <dbReference type="Pfam" id="PF13568"/>
    </source>
</evidence>
<protein>
    <submittedName>
        <fullName evidence="2">Porin family protein</fullName>
    </submittedName>
</protein>
<feature type="domain" description="Outer membrane protein beta-barrel" evidence="1">
    <location>
        <begin position="41"/>
        <end position="223"/>
    </location>
</feature>
<comment type="caution">
    <text evidence="2">The sequence shown here is derived from an EMBL/GenBank/DDBJ whole genome shotgun (WGS) entry which is preliminary data.</text>
</comment>
<proteinExistence type="predicted"/>
<dbReference type="InterPro" id="IPR025665">
    <property type="entry name" value="Beta-barrel_OMP_2"/>
</dbReference>
<dbReference type="RefSeq" id="WP_010603013.1">
    <property type="nucleotide sequence ID" value="NZ_JAPJUH010000003.1"/>
</dbReference>
<reference evidence="2" key="1">
    <citation type="submission" date="2022-11" db="EMBL/GenBank/DDBJ databases">
        <authorList>
            <person name="Graham C."/>
            <person name="Newman J.D."/>
        </authorList>
    </citation>
    <scope>NUCLEOTIDE SEQUENCE</scope>
    <source>
        <strain evidence="2">DSM 19486</strain>
    </source>
</reference>
<name>A0A9X3DD14_9SPHI</name>
<evidence type="ECO:0000313" key="2">
    <source>
        <dbReference type="EMBL" id="MCX3264935.1"/>
    </source>
</evidence>
<keyword evidence="3" id="KW-1185">Reference proteome</keyword>
<gene>
    <name evidence="2" type="ORF">OQZ29_09275</name>
</gene>
<sequence>MKKLGLKSLNQFIKFPNKSKLSIICLISSIVFTIPELSMAQARFGVNAGANFSKVILSNSNSDFQEYDFIPGFQIGLSVEIPFADNIFLQPSVSYIRKGFKSPNAGYLGYQTDFRLKADYLELPILVLFKPNLGNGKFLFGAGPYIAYGTGGSWNSDIGVGVGDINIGNKGDVIFRNDGSEGGALDSYTYGRPFDYGLSGLLGYEISQQISFQLEGKFGIANLQPRYGEFTPQQKIRNISIGLSGGYKF</sequence>